<dbReference type="InterPro" id="IPR000160">
    <property type="entry name" value="GGDEF_dom"/>
</dbReference>
<reference evidence="8 9" key="1">
    <citation type="submission" date="2022-11" db="EMBL/GenBank/DDBJ databases">
        <title>Complete Genome Sequences of three Polynucleobacter sp. Subcluster PnecC Strains KF022, KF023, and KF032 Isolated from a Shallow Eutrophic Lake in Japan.</title>
        <authorList>
            <person name="Ogata Y."/>
            <person name="Watanabe K."/>
            <person name="Takemine S."/>
            <person name="Shindo C."/>
            <person name="Kurokawa R."/>
            <person name="Suda W."/>
        </authorList>
    </citation>
    <scope>NUCLEOTIDE SEQUENCE [LARGE SCALE GENOMIC DNA]</scope>
    <source>
        <strain evidence="8 9">KF032</strain>
    </source>
</reference>
<dbReference type="RefSeq" id="WP_281744444.1">
    <property type="nucleotide sequence ID" value="NZ_AP026974.1"/>
</dbReference>
<dbReference type="EMBL" id="AP026974">
    <property type="protein sequence ID" value="BDT79207.1"/>
    <property type="molecule type" value="Genomic_DNA"/>
</dbReference>
<keyword evidence="5 6" id="KW-0472">Membrane</keyword>
<comment type="subcellular location">
    <subcellularLocation>
        <location evidence="1">Cell membrane</location>
        <topology evidence="1">Multi-pass membrane protein</topology>
    </subcellularLocation>
</comment>
<keyword evidence="4 6" id="KW-1133">Transmembrane helix</keyword>
<evidence type="ECO:0000256" key="6">
    <source>
        <dbReference type="SAM" id="Phobius"/>
    </source>
</evidence>
<organism evidence="8 9">
    <name type="scientific">Polynucleobacter yangtzensis</name>
    <dbReference type="NCBI Taxonomy" id="1743159"/>
    <lineage>
        <taxon>Bacteria</taxon>
        <taxon>Pseudomonadati</taxon>
        <taxon>Pseudomonadota</taxon>
        <taxon>Betaproteobacteria</taxon>
        <taxon>Burkholderiales</taxon>
        <taxon>Burkholderiaceae</taxon>
        <taxon>Polynucleobacter</taxon>
    </lineage>
</organism>
<dbReference type="PROSITE" id="PS50887">
    <property type="entry name" value="GGDEF"/>
    <property type="match status" value="1"/>
</dbReference>
<feature type="transmembrane region" description="Helical" evidence="6">
    <location>
        <begin position="17"/>
        <end position="40"/>
    </location>
</feature>
<dbReference type="NCBIfam" id="TIGR00254">
    <property type="entry name" value="GGDEF"/>
    <property type="match status" value="1"/>
</dbReference>
<evidence type="ECO:0000256" key="5">
    <source>
        <dbReference type="ARBA" id="ARBA00023136"/>
    </source>
</evidence>
<evidence type="ECO:0000259" key="7">
    <source>
        <dbReference type="PROSITE" id="PS50887"/>
    </source>
</evidence>
<dbReference type="Proteomes" id="UP001211204">
    <property type="component" value="Chromosome"/>
</dbReference>
<dbReference type="Pfam" id="PF00990">
    <property type="entry name" value="GGDEF"/>
    <property type="match status" value="1"/>
</dbReference>
<dbReference type="CDD" id="cd12914">
    <property type="entry name" value="PDC1_DGC_like"/>
    <property type="match status" value="1"/>
</dbReference>
<dbReference type="CDD" id="cd01949">
    <property type="entry name" value="GGDEF"/>
    <property type="match status" value="1"/>
</dbReference>
<evidence type="ECO:0000313" key="9">
    <source>
        <dbReference type="Proteomes" id="UP001211204"/>
    </source>
</evidence>
<evidence type="ECO:0000313" key="8">
    <source>
        <dbReference type="EMBL" id="BDT79207.1"/>
    </source>
</evidence>
<protein>
    <recommendedName>
        <fullName evidence="7">GGDEF domain-containing protein</fullName>
    </recommendedName>
</protein>
<keyword evidence="9" id="KW-1185">Reference proteome</keyword>
<keyword evidence="2" id="KW-1003">Cell membrane</keyword>
<sequence>MTISFESDSNIRRNTRLIILAALILAAIFLINALVSTYLLRKNSIQDRSDQLANLTIILAEHTSQTMFSANTALLSIVEILERARISDEKSYQDFASKKAQFDLLQERTSSNSILDVSTFVAADGRVLNFSRSYPPPPINLADRDYFRYLSTNNDTNTYYSIPVRNKGNGKWVFYLAKRLNDKNDQFLGVVLVGVSVEVFSSLYERIGGNLGEGAALTLYRNDKTLLTRWPLVEKLIGKTNPNTYIDESLSNANINGGVIFGSGPGFARQNEEPVPRMLSYREVKGYPLVVGAVVPESLYLANWHKNASGVFLATGLSLIALFGGALLLLRAYRRNAETQYRAHHDVLTELPNRTLFSDRLQQSLAICKRQNTKLALLFVDLDNLKTINDLYSHNAGDTVLKEVAQRMSSCVRGSDTVGRLGGDEFVVILAGVEEENQAIQVAEKIRQALLIPIDVDGVLLTTSASIGIAIYPDHGLNETDLVNNADIAMYEAKSAGRNQIFVFGSDLSKSVLMNLA</sequence>
<feature type="transmembrane region" description="Helical" evidence="6">
    <location>
        <begin position="310"/>
        <end position="330"/>
    </location>
</feature>
<dbReference type="SUPFAM" id="SSF55073">
    <property type="entry name" value="Nucleotide cyclase"/>
    <property type="match status" value="1"/>
</dbReference>
<dbReference type="InterPro" id="IPR033479">
    <property type="entry name" value="dCache_1"/>
</dbReference>
<feature type="domain" description="GGDEF" evidence="7">
    <location>
        <begin position="373"/>
        <end position="506"/>
    </location>
</feature>
<evidence type="ECO:0000256" key="4">
    <source>
        <dbReference type="ARBA" id="ARBA00022989"/>
    </source>
</evidence>
<dbReference type="InterPro" id="IPR052163">
    <property type="entry name" value="DGC-Regulatory_Protein"/>
</dbReference>
<name>A0ABN6TRG0_9BURK</name>
<dbReference type="CDD" id="cd12915">
    <property type="entry name" value="PDC2_DGC_like"/>
    <property type="match status" value="1"/>
</dbReference>
<accession>A0ABN6TRG0</accession>
<evidence type="ECO:0000256" key="3">
    <source>
        <dbReference type="ARBA" id="ARBA00022692"/>
    </source>
</evidence>
<dbReference type="Pfam" id="PF02743">
    <property type="entry name" value="dCache_1"/>
    <property type="match status" value="1"/>
</dbReference>
<dbReference type="InterPro" id="IPR043128">
    <property type="entry name" value="Rev_trsase/Diguanyl_cyclase"/>
</dbReference>
<dbReference type="Gene3D" id="3.30.450.20">
    <property type="entry name" value="PAS domain"/>
    <property type="match status" value="2"/>
</dbReference>
<dbReference type="PANTHER" id="PTHR46663">
    <property type="entry name" value="DIGUANYLATE CYCLASE DGCT-RELATED"/>
    <property type="match status" value="1"/>
</dbReference>
<gene>
    <name evidence="8" type="ORF">PKF032_10950</name>
</gene>
<dbReference type="Gene3D" id="3.30.70.270">
    <property type="match status" value="1"/>
</dbReference>
<dbReference type="InterPro" id="IPR029787">
    <property type="entry name" value="Nucleotide_cyclase"/>
</dbReference>
<keyword evidence="3 6" id="KW-0812">Transmembrane</keyword>
<evidence type="ECO:0000256" key="2">
    <source>
        <dbReference type="ARBA" id="ARBA00022475"/>
    </source>
</evidence>
<dbReference type="PANTHER" id="PTHR46663:SF2">
    <property type="entry name" value="GGDEF DOMAIN-CONTAINING PROTEIN"/>
    <property type="match status" value="1"/>
</dbReference>
<dbReference type="SMART" id="SM00267">
    <property type="entry name" value="GGDEF"/>
    <property type="match status" value="1"/>
</dbReference>
<evidence type="ECO:0000256" key="1">
    <source>
        <dbReference type="ARBA" id="ARBA00004651"/>
    </source>
</evidence>
<proteinExistence type="predicted"/>